<protein>
    <submittedName>
        <fullName evidence="2">Uncharacterized protein</fullName>
    </submittedName>
</protein>
<gene>
    <name evidence="2" type="ORF">FLA105534_02282</name>
</gene>
<dbReference type="Proteomes" id="UP000479938">
    <property type="component" value="Unassembled WGS sequence"/>
</dbReference>
<keyword evidence="3" id="KW-1185">Reference proteome</keyword>
<sequence length="140" mass="16379">MLKIKIILRGLFINVSIFFIGALMIDKNMIIFFIGDLMIHKKLSNFYPILPLLLFMNFCFQWYVLSKNPKSFNKTNWLIALINFVSTIILSLLTIAAWYLLIAISGIPKNRPPENHSTLYQKEDYKKINLTSSSIYSYKF</sequence>
<dbReference type="AlphaFoldDB" id="A0A6J4GKM7"/>
<evidence type="ECO:0000313" key="3">
    <source>
        <dbReference type="Proteomes" id="UP000479938"/>
    </source>
</evidence>
<evidence type="ECO:0000313" key="2">
    <source>
        <dbReference type="EMBL" id="CAA9198655.1"/>
    </source>
</evidence>
<accession>A0A6J4GKM7</accession>
<keyword evidence="1" id="KW-0472">Membrane</keyword>
<organism evidence="2 3">
    <name type="scientific">Flavobacterium bizetiae</name>
    <dbReference type="NCBI Taxonomy" id="2704140"/>
    <lineage>
        <taxon>Bacteria</taxon>
        <taxon>Pseudomonadati</taxon>
        <taxon>Bacteroidota</taxon>
        <taxon>Flavobacteriia</taxon>
        <taxon>Flavobacteriales</taxon>
        <taxon>Flavobacteriaceae</taxon>
        <taxon>Flavobacterium</taxon>
    </lineage>
</organism>
<feature type="transmembrane region" description="Helical" evidence="1">
    <location>
        <begin position="6"/>
        <end position="25"/>
    </location>
</feature>
<keyword evidence="1" id="KW-0812">Transmembrane</keyword>
<proteinExistence type="predicted"/>
<keyword evidence="1" id="KW-1133">Transmembrane helix</keyword>
<reference evidence="2 3" key="1">
    <citation type="submission" date="2020-02" db="EMBL/GenBank/DDBJ databases">
        <authorList>
            <person name="Criscuolo A."/>
        </authorList>
    </citation>
    <scope>NUCLEOTIDE SEQUENCE [LARGE SCALE GENOMIC DNA]</scope>
    <source>
        <strain evidence="2">CIP105534</strain>
    </source>
</reference>
<name>A0A6J4GKM7_9FLAO</name>
<evidence type="ECO:0000256" key="1">
    <source>
        <dbReference type="SAM" id="Phobius"/>
    </source>
</evidence>
<dbReference type="EMBL" id="CADCSU010000087">
    <property type="protein sequence ID" value="CAA9198655.1"/>
    <property type="molecule type" value="Genomic_DNA"/>
</dbReference>
<feature type="transmembrane region" description="Helical" evidence="1">
    <location>
        <begin position="46"/>
        <end position="65"/>
    </location>
</feature>
<feature type="transmembrane region" description="Helical" evidence="1">
    <location>
        <begin position="77"/>
        <end position="101"/>
    </location>
</feature>